<gene>
    <name evidence="8" type="ORF">FHS49_003564</name>
</gene>
<dbReference type="InterPro" id="IPR015797">
    <property type="entry name" value="NUDIX_hydrolase-like_dom_sf"/>
</dbReference>
<dbReference type="InterPro" id="IPR000086">
    <property type="entry name" value="NUDIX_hydrolase_dom"/>
</dbReference>
<sequence length="252" mass="27006">MTAPPPIPAATLVLFRAGDHGAPELLMVERAGGMAFAAGALVFPGGRVDPDDHALAASFPAHDGDEAAARIAAIRETLEESGLPIGFAHMPDAEETSAMRAALAAGEAFSAILARRGHALDPEALTPWARWCPNFKEARSFDTRFYIARLPAGSPAATVDETENVHLFWASAQTVLDMVARGEAKAIFPTRRNLERLALFADFDGAASHATNIPIRLIQPWVEPHPDGDLLRIPDDQGYPVTTEPVASARRF</sequence>
<dbReference type="Gene3D" id="3.90.79.10">
    <property type="entry name" value="Nucleoside Triphosphate Pyrophosphohydrolase"/>
    <property type="match status" value="1"/>
</dbReference>
<keyword evidence="3" id="KW-0479">Metal-binding</keyword>
<keyword evidence="4" id="KW-0378">Hydrolase</keyword>
<name>A0A7W9AL93_9SPHN</name>
<comment type="caution">
    <text evidence="8">The sequence shown here is derived from an EMBL/GenBank/DDBJ whole genome shotgun (WGS) entry which is preliminary data.</text>
</comment>
<comment type="cofactor">
    <cofactor evidence="2">
        <name>Mg(2+)</name>
        <dbReference type="ChEBI" id="CHEBI:18420"/>
    </cofactor>
</comment>
<dbReference type="EMBL" id="JACIJC010000006">
    <property type="protein sequence ID" value="MBB5687522.1"/>
    <property type="molecule type" value="Genomic_DNA"/>
</dbReference>
<dbReference type="PANTHER" id="PTHR12318:SF0">
    <property type="entry name" value="ACYL-COENZYME A DIPHOSPHATASE NUDT19"/>
    <property type="match status" value="1"/>
</dbReference>
<evidence type="ECO:0000256" key="3">
    <source>
        <dbReference type="ARBA" id="ARBA00022723"/>
    </source>
</evidence>
<dbReference type="PANTHER" id="PTHR12318">
    <property type="entry name" value="TESTOSTERONE-REGULATED PROTEIN RP2"/>
    <property type="match status" value="1"/>
</dbReference>
<dbReference type="PROSITE" id="PS51462">
    <property type="entry name" value="NUDIX"/>
    <property type="match status" value="1"/>
</dbReference>
<dbReference type="GO" id="GO:0046872">
    <property type="term" value="F:metal ion binding"/>
    <property type="evidence" value="ECO:0007669"/>
    <property type="project" value="UniProtKB-KW"/>
</dbReference>
<evidence type="ECO:0000313" key="9">
    <source>
        <dbReference type="Proteomes" id="UP000549617"/>
    </source>
</evidence>
<dbReference type="GO" id="GO:0016818">
    <property type="term" value="F:hydrolase activity, acting on acid anhydrides, in phosphorus-containing anhydrides"/>
    <property type="evidence" value="ECO:0007669"/>
    <property type="project" value="InterPro"/>
</dbReference>
<dbReference type="AlphaFoldDB" id="A0A7W9AL93"/>
<organism evidence="8 9">
    <name type="scientific">Sphingobium boeckii</name>
    <dbReference type="NCBI Taxonomy" id="1082345"/>
    <lineage>
        <taxon>Bacteria</taxon>
        <taxon>Pseudomonadati</taxon>
        <taxon>Pseudomonadota</taxon>
        <taxon>Alphaproteobacteria</taxon>
        <taxon>Sphingomonadales</taxon>
        <taxon>Sphingomonadaceae</taxon>
        <taxon>Sphingobium</taxon>
    </lineage>
</organism>
<comment type="cofactor">
    <cofactor evidence="1">
        <name>Mn(2+)</name>
        <dbReference type="ChEBI" id="CHEBI:29035"/>
    </cofactor>
</comment>
<keyword evidence="6" id="KW-0464">Manganese</keyword>
<keyword evidence="5" id="KW-0460">Magnesium</keyword>
<accession>A0A7W9AL93</accession>
<evidence type="ECO:0000256" key="6">
    <source>
        <dbReference type="ARBA" id="ARBA00023211"/>
    </source>
</evidence>
<keyword evidence="9" id="KW-1185">Reference proteome</keyword>
<dbReference type="SUPFAM" id="SSF55811">
    <property type="entry name" value="Nudix"/>
    <property type="match status" value="1"/>
</dbReference>
<dbReference type="Pfam" id="PF00293">
    <property type="entry name" value="NUDIX"/>
    <property type="match status" value="1"/>
</dbReference>
<evidence type="ECO:0000256" key="1">
    <source>
        <dbReference type="ARBA" id="ARBA00001936"/>
    </source>
</evidence>
<evidence type="ECO:0000259" key="7">
    <source>
        <dbReference type="PROSITE" id="PS51462"/>
    </source>
</evidence>
<proteinExistence type="predicted"/>
<dbReference type="InterPro" id="IPR039121">
    <property type="entry name" value="NUDT19"/>
</dbReference>
<dbReference type="Proteomes" id="UP000549617">
    <property type="component" value="Unassembled WGS sequence"/>
</dbReference>
<evidence type="ECO:0000256" key="4">
    <source>
        <dbReference type="ARBA" id="ARBA00022801"/>
    </source>
</evidence>
<evidence type="ECO:0000256" key="5">
    <source>
        <dbReference type="ARBA" id="ARBA00022842"/>
    </source>
</evidence>
<feature type="domain" description="Nudix hydrolase" evidence="7">
    <location>
        <begin position="5"/>
        <end position="192"/>
    </location>
</feature>
<evidence type="ECO:0000313" key="8">
    <source>
        <dbReference type="EMBL" id="MBB5687522.1"/>
    </source>
</evidence>
<dbReference type="RefSeq" id="WP_184021360.1">
    <property type="nucleotide sequence ID" value="NZ_JACIJC010000006.1"/>
</dbReference>
<reference evidence="8 9" key="1">
    <citation type="submission" date="2020-08" db="EMBL/GenBank/DDBJ databases">
        <title>Genomic Encyclopedia of Type Strains, Phase IV (KMG-IV): sequencing the most valuable type-strain genomes for metagenomic binning, comparative biology and taxonomic classification.</title>
        <authorList>
            <person name="Goeker M."/>
        </authorList>
    </citation>
    <scope>NUCLEOTIDE SEQUENCE [LARGE SCALE GENOMIC DNA]</scope>
    <source>
        <strain evidence="8 9">DSM 25079</strain>
    </source>
</reference>
<evidence type="ECO:0000256" key="2">
    <source>
        <dbReference type="ARBA" id="ARBA00001946"/>
    </source>
</evidence>
<protein>
    <submittedName>
        <fullName evidence="8">8-oxo-dGTP pyrophosphatase MutT (NUDIX family)</fullName>
    </submittedName>
</protein>